<comment type="caution">
    <text evidence="6">Lacks conserved residue(s) required for the propagation of feature annotation.</text>
</comment>
<gene>
    <name evidence="7" type="ORF">Agub_g5902</name>
</gene>
<evidence type="ECO:0000256" key="1">
    <source>
        <dbReference type="ARBA" id="ARBA00004141"/>
    </source>
</evidence>
<organism evidence="7 8">
    <name type="scientific">Astrephomene gubernaculifera</name>
    <dbReference type="NCBI Taxonomy" id="47775"/>
    <lineage>
        <taxon>Eukaryota</taxon>
        <taxon>Viridiplantae</taxon>
        <taxon>Chlorophyta</taxon>
        <taxon>core chlorophytes</taxon>
        <taxon>Chlorophyceae</taxon>
        <taxon>CS clade</taxon>
        <taxon>Chlamydomonadales</taxon>
        <taxon>Astrephomenaceae</taxon>
        <taxon>Astrephomene</taxon>
    </lineage>
</organism>
<feature type="transmembrane region" description="Helical" evidence="6">
    <location>
        <begin position="420"/>
        <end position="442"/>
    </location>
</feature>
<feature type="transmembrane region" description="Helical" evidence="6">
    <location>
        <begin position="454"/>
        <end position="475"/>
    </location>
</feature>
<proteinExistence type="inferred from homology"/>
<dbReference type="InterPro" id="IPR045069">
    <property type="entry name" value="MATE_euk"/>
</dbReference>
<dbReference type="CDD" id="cd13132">
    <property type="entry name" value="MATE_eukaryotic"/>
    <property type="match status" value="1"/>
</dbReference>
<dbReference type="GO" id="GO:0042910">
    <property type="term" value="F:xenobiotic transmembrane transporter activity"/>
    <property type="evidence" value="ECO:0007669"/>
    <property type="project" value="InterPro"/>
</dbReference>
<dbReference type="PANTHER" id="PTHR11206">
    <property type="entry name" value="MULTIDRUG RESISTANCE PROTEIN"/>
    <property type="match status" value="1"/>
</dbReference>
<evidence type="ECO:0000256" key="6">
    <source>
        <dbReference type="RuleBase" id="RU004914"/>
    </source>
</evidence>
<dbReference type="GO" id="GO:0015297">
    <property type="term" value="F:antiporter activity"/>
    <property type="evidence" value="ECO:0007669"/>
    <property type="project" value="InterPro"/>
</dbReference>
<feature type="transmembrane region" description="Helical" evidence="6">
    <location>
        <begin position="481"/>
        <end position="501"/>
    </location>
</feature>
<feature type="transmembrane region" description="Helical" evidence="6">
    <location>
        <begin position="223"/>
        <end position="243"/>
    </location>
</feature>
<evidence type="ECO:0000256" key="4">
    <source>
        <dbReference type="ARBA" id="ARBA00022989"/>
    </source>
</evidence>
<comment type="similarity">
    <text evidence="2 6">Belongs to the multi antimicrobial extrusion (MATE) (TC 2.A.66.1) family.</text>
</comment>
<dbReference type="GO" id="GO:0016020">
    <property type="term" value="C:membrane"/>
    <property type="evidence" value="ECO:0007669"/>
    <property type="project" value="UniProtKB-SubCell"/>
</dbReference>
<feature type="transmembrane region" description="Helical" evidence="6">
    <location>
        <begin position="299"/>
        <end position="318"/>
    </location>
</feature>
<feature type="transmembrane region" description="Helical" evidence="6">
    <location>
        <begin position="255"/>
        <end position="274"/>
    </location>
</feature>
<keyword evidence="4 6" id="KW-1133">Transmembrane helix</keyword>
<feature type="transmembrane region" description="Helical" evidence="6">
    <location>
        <begin position="338"/>
        <end position="360"/>
    </location>
</feature>
<keyword evidence="3 6" id="KW-0812">Transmembrane</keyword>
<evidence type="ECO:0000256" key="2">
    <source>
        <dbReference type="ARBA" id="ARBA00010199"/>
    </source>
</evidence>
<dbReference type="GO" id="GO:1990961">
    <property type="term" value="P:xenobiotic detoxification by transmembrane export across the plasma membrane"/>
    <property type="evidence" value="ECO:0007669"/>
    <property type="project" value="InterPro"/>
</dbReference>
<name>A0AAD3HL51_9CHLO</name>
<protein>
    <recommendedName>
        <fullName evidence="6">Protein DETOXIFICATION</fullName>
    </recommendedName>
    <alternativeName>
        <fullName evidence="6">Multidrug and toxic compound extrusion protein</fullName>
    </alternativeName>
</protein>
<comment type="subcellular location">
    <subcellularLocation>
        <location evidence="1">Membrane</location>
        <topology evidence="1">Multi-pass membrane protein</topology>
    </subcellularLocation>
</comment>
<feature type="transmembrane region" description="Helical" evidence="6">
    <location>
        <begin position="381"/>
        <end position="400"/>
    </location>
</feature>
<sequence>MNIYTTSRHWNLTHRASGRPTADDIEQDTGHINLNCGRSKRREHIDDGYGHAMTYSLKAPVKKAASGWTSVASRLWALAWPLSGMEVMTFAKELIITAFVGHLGPVELSSLVLSQTLYNVSGNAPMLGVVTAMETFCGQAYGAKKYATVGVVTQRALVITTLFNLMCIALWGKAESLMLAMGQDPQIAKAAGRFTILLSPCLLLDGIEQCLRRYLAAQSVVQPLMYVTFLATMLTPLYLWYFIFRCAWGFDGAAVAWACVQASSCLGLLLFTLYHSHTQEPSRRTWAGWSRECLADWPLYIRVAIPSAIMICLDWWTFEIIVMLSGLLPRPEMTMSMMGITFNIHALCFFAAHGLSGAASTRVGNELGASRPRQAWLNTQVSVLMGTVIMMLSAGALLHWREQLGGLFTDDREVGLLTSQAVPSLAISLIGEGANTVLAGVLRGCGRQKIGAQINLFMYWGIGLPFACLLAFRMGLGAMGLWTGLACTASVQSLILTWIVFKFDWNAEAQRAKALIAAGELEIELEEEVEAVMIASSSGRLVGGEVVLEGGLPPGPAGRPR</sequence>
<dbReference type="NCBIfam" id="TIGR00797">
    <property type="entry name" value="matE"/>
    <property type="match status" value="1"/>
</dbReference>
<evidence type="ECO:0000313" key="7">
    <source>
        <dbReference type="EMBL" id="GFR44616.1"/>
    </source>
</evidence>
<evidence type="ECO:0000313" key="8">
    <source>
        <dbReference type="Proteomes" id="UP001054857"/>
    </source>
</evidence>
<dbReference type="Pfam" id="PF01554">
    <property type="entry name" value="MatE"/>
    <property type="match status" value="2"/>
</dbReference>
<dbReference type="Proteomes" id="UP001054857">
    <property type="component" value="Unassembled WGS sequence"/>
</dbReference>
<evidence type="ECO:0000256" key="5">
    <source>
        <dbReference type="ARBA" id="ARBA00023136"/>
    </source>
</evidence>
<evidence type="ECO:0000256" key="3">
    <source>
        <dbReference type="ARBA" id="ARBA00022692"/>
    </source>
</evidence>
<keyword evidence="5 6" id="KW-0472">Membrane</keyword>
<reference evidence="7 8" key="1">
    <citation type="journal article" date="2021" name="Sci. Rep.">
        <title>Genome sequencing of the multicellular alga Astrephomene provides insights into convergent evolution of germ-soma differentiation.</title>
        <authorList>
            <person name="Yamashita S."/>
            <person name="Yamamoto K."/>
            <person name="Matsuzaki R."/>
            <person name="Suzuki S."/>
            <person name="Yamaguchi H."/>
            <person name="Hirooka S."/>
            <person name="Minakuchi Y."/>
            <person name="Miyagishima S."/>
            <person name="Kawachi M."/>
            <person name="Toyoda A."/>
            <person name="Nozaki H."/>
        </authorList>
    </citation>
    <scope>NUCLEOTIDE SEQUENCE [LARGE SCALE GENOMIC DNA]</scope>
    <source>
        <strain evidence="7 8">NIES-4017</strain>
    </source>
</reference>
<dbReference type="InterPro" id="IPR002528">
    <property type="entry name" value="MATE_fam"/>
</dbReference>
<keyword evidence="8" id="KW-1185">Reference proteome</keyword>
<dbReference type="AlphaFoldDB" id="A0AAD3HL51"/>
<comment type="caution">
    <text evidence="7">The sequence shown here is derived from an EMBL/GenBank/DDBJ whole genome shotgun (WGS) entry which is preliminary data.</text>
</comment>
<dbReference type="EMBL" id="BMAR01000008">
    <property type="protein sequence ID" value="GFR44616.1"/>
    <property type="molecule type" value="Genomic_DNA"/>
</dbReference>
<accession>A0AAD3HL51</accession>